<reference evidence="1" key="1">
    <citation type="submission" date="2021-06" db="EMBL/GenBank/DDBJ databases">
        <title>Updating the genus Pseudomonas: Description of 43 new species and partition of the Pseudomonas putida group.</title>
        <authorList>
            <person name="Girard L."/>
            <person name="Lood C."/>
            <person name="Vandamme P."/>
            <person name="Rokni-Zadeh H."/>
            <person name="van Noort V."/>
            <person name="Hofte M."/>
            <person name="Lavigne R."/>
            <person name="De Mot R."/>
        </authorList>
    </citation>
    <scope>NUCLEOTIDE SEQUENCE</scope>
    <source>
        <strain evidence="1">CMR12a</strain>
    </source>
</reference>
<protein>
    <submittedName>
        <fullName evidence="1">Uncharacterized protein</fullName>
    </submittedName>
</protein>
<name>A0ABX8MFQ0_9PSED</name>
<dbReference type="RefSeq" id="WP_124346934.1">
    <property type="nucleotide sequence ID" value="NZ_CP027706.1"/>
</dbReference>
<keyword evidence="2" id="KW-1185">Reference proteome</keyword>
<evidence type="ECO:0000313" key="1">
    <source>
        <dbReference type="EMBL" id="QXH37912.1"/>
    </source>
</evidence>
<gene>
    <name evidence="1" type="ORF">KSS89_16610</name>
</gene>
<proteinExistence type="predicted"/>
<organism evidence="1 2">
    <name type="scientific">Pseudomonas sessilinigenes</name>
    <dbReference type="NCBI Taxonomy" id="658629"/>
    <lineage>
        <taxon>Bacteria</taxon>
        <taxon>Pseudomonadati</taxon>
        <taxon>Pseudomonadota</taxon>
        <taxon>Gammaproteobacteria</taxon>
        <taxon>Pseudomonadales</taxon>
        <taxon>Pseudomonadaceae</taxon>
        <taxon>Pseudomonas</taxon>
    </lineage>
</organism>
<dbReference type="EMBL" id="CP077074">
    <property type="protein sequence ID" value="QXH37912.1"/>
    <property type="molecule type" value="Genomic_DNA"/>
</dbReference>
<evidence type="ECO:0000313" key="2">
    <source>
        <dbReference type="Proteomes" id="UP000693952"/>
    </source>
</evidence>
<sequence>MTHISAPQLQLLWHTLGLSPSDPHKRTVSRNHFLTGPGDEDARQLDVLVSAGLMIVGKAPAFCPQDEVVYRATREGERLAIEKLPPLSSTEVA</sequence>
<accession>A0ABX8MFQ0</accession>
<dbReference type="Proteomes" id="UP000693952">
    <property type="component" value="Chromosome"/>
</dbReference>